<organism evidence="2 3">
    <name type="scientific">Stephania yunnanensis</name>
    <dbReference type="NCBI Taxonomy" id="152371"/>
    <lineage>
        <taxon>Eukaryota</taxon>
        <taxon>Viridiplantae</taxon>
        <taxon>Streptophyta</taxon>
        <taxon>Embryophyta</taxon>
        <taxon>Tracheophyta</taxon>
        <taxon>Spermatophyta</taxon>
        <taxon>Magnoliopsida</taxon>
        <taxon>Ranunculales</taxon>
        <taxon>Menispermaceae</taxon>
        <taxon>Menispermoideae</taxon>
        <taxon>Cissampelideae</taxon>
        <taxon>Stephania</taxon>
    </lineage>
</organism>
<evidence type="ECO:0000256" key="1">
    <source>
        <dbReference type="SAM" id="MobiDB-lite"/>
    </source>
</evidence>
<sequence length="57" mass="6523">MTRVQGRWSPKRGKRNEFEVFENEMGGRLSKEKITESSCGATTMPPSPKPRHNRTGF</sequence>
<gene>
    <name evidence="2" type="ORF">Syun_009859</name>
</gene>
<name>A0AAP0KGE2_9MAGN</name>
<reference evidence="2 3" key="1">
    <citation type="submission" date="2024-01" db="EMBL/GenBank/DDBJ databases">
        <title>Genome assemblies of Stephania.</title>
        <authorList>
            <person name="Yang L."/>
        </authorList>
    </citation>
    <scope>NUCLEOTIDE SEQUENCE [LARGE SCALE GENOMIC DNA]</scope>
    <source>
        <strain evidence="2">YNDBR</strain>
        <tissue evidence="2">Leaf</tissue>
    </source>
</reference>
<dbReference type="Proteomes" id="UP001420932">
    <property type="component" value="Unassembled WGS sequence"/>
</dbReference>
<dbReference type="AlphaFoldDB" id="A0AAP0KGE2"/>
<proteinExistence type="predicted"/>
<accession>A0AAP0KGE2</accession>
<dbReference type="EMBL" id="JBBNAF010000004">
    <property type="protein sequence ID" value="KAK9151550.1"/>
    <property type="molecule type" value="Genomic_DNA"/>
</dbReference>
<comment type="caution">
    <text evidence="2">The sequence shown here is derived from an EMBL/GenBank/DDBJ whole genome shotgun (WGS) entry which is preliminary data.</text>
</comment>
<evidence type="ECO:0000313" key="3">
    <source>
        <dbReference type="Proteomes" id="UP001420932"/>
    </source>
</evidence>
<evidence type="ECO:0000313" key="2">
    <source>
        <dbReference type="EMBL" id="KAK9151550.1"/>
    </source>
</evidence>
<keyword evidence="3" id="KW-1185">Reference proteome</keyword>
<feature type="region of interest" description="Disordered" evidence="1">
    <location>
        <begin position="1"/>
        <end position="57"/>
    </location>
</feature>
<protein>
    <submittedName>
        <fullName evidence="2">Uncharacterized protein</fullName>
    </submittedName>
</protein>